<name>A0A1I2F0H4_9ACTN</name>
<gene>
    <name evidence="3" type="ORF">SAMN05216251_10781</name>
</gene>
<dbReference type="STRING" id="380248.SAMN05216251_10781"/>
<feature type="region of interest" description="Disordered" evidence="1">
    <location>
        <begin position="100"/>
        <end position="148"/>
    </location>
</feature>
<dbReference type="GO" id="GO:0008800">
    <property type="term" value="F:beta-lactamase activity"/>
    <property type="evidence" value="ECO:0007669"/>
    <property type="project" value="InterPro"/>
</dbReference>
<dbReference type="SUPFAM" id="SSF56601">
    <property type="entry name" value="beta-lactamase/transpeptidase-like"/>
    <property type="match status" value="1"/>
</dbReference>
<dbReference type="EMBL" id="FONG01000007">
    <property type="protein sequence ID" value="SFE98473.1"/>
    <property type="molecule type" value="Genomic_DNA"/>
</dbReference>
<dbReference type="PANTHER" id="PTHR35333:SF3">
    <property type="entry name" value="BETA-LACTAMASE-TYPE TRANSPEPTIDASE FOLD CONTAINING PROTEIN"/>
    <property type="match status" value="1"/>
</dbReference>
<dbReference type="GO" id="GO:0030655">
    <property type="term" value="P:beta-lactam antibiotic catabolic process"/>
    <property type="evidence" value="ECO:0007669"/>
    <property type="project" value="InterPro"/>
</dbReference>
<sequence>MDEEEASRPAGGAAGDGDAHGTGAAPGTPDDAAVGLRAVPLGPVEAGACDDGPDAAPGPGAAPGAAGRPWWARRPLVVSTTTVAAIAALTLAAVVHSPSARAGADGTAAPGTAEASRPATTPAPTTTAQAVSPTTKAPSVKTAPSASSVKAAASAQDELRTVLKALPDSGSGHYSVAVTDLDGGAVATYDSGATTAYDTASIVKVDILASLLLQHQHAGTHLTAGERALATAMIEESDNDAALTLWHTIGSGPGLRAANATLGLDHTTPGSGELWGLTQTTAADQVTLLRAVYGAAADSPLSADSRDVVSGLMRAVDPDQRWGVSAADSDGAGYAIKNGWLPRSATGLWDINSVGEIRHDGHTLLIAVLSGGHLSEQAGISLVERVAAATAEAVA</sequence>
<evidence type="ECO:0000313" key="4">
    <source>
        <dbReference type="Proteomes" id="UP000199323"/>
    </source>
</evidence>
<reference evidence="3 4" key="1">
    <citation type="submission" date="2016-10" db="EMBL/GenBank/DDBJ databases">
        <authorList>
            <person name="de Groot N.N."/>
        </authorList>
    </citation>
    <scope>NUCLEOTIDE SEQUENCE [LARGE SCALE GENOMIC DNA]</scope>
    <source>
        <strain evidence="3 4">CGMCC 4.3510</strain>
    </source>
</reference>
<dbReference type="AlphaFoldDB" id="A0A1I2F0H4"/>
<dbReference type="GO" id="GO:0046677">
    <property type="term" value="P:response to antibiotic"/>
    <property type="evidence" value="ECO:0007669"/>
    <property type="project" value="InterPro"/>
</dbReference>
<dbReference type="InterPro" id="IPR045155">
    <property type="entry name" value="Beta-lactam_cat"/>
</dbReference>
<organism evidence="3 4">
    <name type="scientific">Actinacidiphila alni</name>
    <dbReference type="NCBI Taxonomy" id="380248"/>
    <lineage>
        <taxon>Bacteria</taxon>
        <taxon>Bacillati</taxon>
        <taxon>Actinomycetota</taxon>
        <taxon>Actinomycetes</taxon>
        <taxon>Kitasatosporales</taxon>
        <taxon>Streptomycetaceae</taxon>
        <taxon>Actinacidiphila</taxon>
    </lineage>
</organism>
<feature type="region of interest" description="Disordered" evidence="1">
    <location>
        <begin position="1"/>
        <end position="67"/>
    </location>
</feature>
<dbReference type="Gene3D" id="3.40.710.10">
    <property type="entry name" value="DD-peptidase/beta-lactamase superfamily"/>
    <property type="match status" value="1"/>
</dbReference>
<feature type="compositionally biased region" description="Low complexity" evidence="1">
    <location>
        <begin position="21"/>
        <end position="30"/>
    </location>
</feature>
<feature type="compositionally biased region" description="Low complexity" evidence="1">
    <location>
        <begin position="46"/>
        <end position="67"/>
    </location>
</feature>
<evidence type="ECO:0000259" key="2">
    <source>
        <dbReference type="Pfam" id="PF13354"/>
    </source>
</evidence>
<evidence type="ECO:0000313" key="3">
    <source>
        <dbReference type="EMBL" id="SFE98473.1"/>
    </source>
</evidence>
<dbReference type="PANTHER" id="PTHR35333">
    <property type="entry name" value="BETA-LACTAMASE"/>
    <property type="match status" value="1"/>
</dbReference>
<dbReference type="InterPro" id="IPR012338">
    <property type="entry name" value="Beta-lactam/transpept-like"/>
</dbReference>
<evidence type="ECO:0000256" key="1">
    <source>
        <dbReference type="SAM" id="MobiDB-lite"/>
    </source>
</evidence>
<proteinExistence type="predicted"/>
<dbReference type="InterPro" id="IPR000871">
    <property type="entry name" value="Beta-lactam_class-A"/>
</dbReference>
<dbReference type="RefSeq" id="WP_177246437.1">
    <property type="nucleotide sequence ID" value="NZ_FONG01000007.1"/>
</dbReference>
<accession>A0A1I2F0H4</accession>
<dbReference type="Proteomes" id="UP000199323">
    <property type="component" value="Unassembled WGS sequence"/>
</dbReference>
<dbReference type="Pfam" id="PF13354">
    <property type="entry name" value="Beta-lactamase2"/>
    <property type="match status" value="1"/>
</dbReference>
<keyword evidence="4" id="KW-1185">Reference proteome</keyword>
<protein>
    <submittedName>
        <fullName evidence="3">Beta-lactamase class A</fullName>
    </submittedName>
</protein>
<feature type="domain" description="Beta-lactamase class A catalytic" evidence="2">
    <location>
        <begin position="216"/>
        <end position="369"/>
    </location>
</feature>